<dbReference type="GO" id="GO:0046872">
    <property type="term" value="F:metal ion binding"/>
    <property type="evidence" value="ECO:0007669"/>
    <property type="project" value="UniProtKB-KW"/>
</dbReference>
<feature type="binding site" evidence="7">
    <location>
        <position position="332"/>
    </location>
    <ligand>
        <name>Zn(2+)</name>
        <dbReference type="ChEBI" id="CHEBI:29105"/>
    </ligand>
</feature>
<evidence type="ECO:0000256" key="2">
    <source>
        <dbReference type="ARBA" id="ARBA00006924"/>
    </source>
</evidence>
<evidence type="ECO:0000313" key="10">
    <source>
        <dbReference type="EMBL" id="SPO05054.1"/>
    </source>
</evidence>
<feature type="compositionally biased region" description="Low complexity" evidence="8">
    <location>
        <begin position="33"/>
        <end position="43"/>
    </location>
</feature>
<gene>
    <name evidence="10" type="ORF">DNG_07739</name>
</gene>
<dbReference type="Proteomes" id="UP001187682">
    <property type="component" value="Unassembled WGS sequence"/>
</dbReference>
<dbReference type="InterPro" id="IPR050134">
    <property type="entry name" value="NAD-dep_sirtuin_deacylases"/>
</dbReference>
<feature type="binding site" evidence="7">
    <location>
        <position position="359"/>
    </location>
    <ligand>
        <name>Zn(2+)</name>
        <dbReference type="ChEBI" id="CHEBI:29105"/>
    </ligand>
</feature>
<evidence type="ECO:0000256" key="4">
    <source>
        <dbReference type="ARBA" id="ARBA00022723"/>
    </source>
</evidence>
<feature type="compositionally biased region" description="Basic residues" evidence="8">
    <location>
        <begin position="369"/>
        <end position="385"/>
    </location>
</feature>
<dbReference type="Gene3D" id="3.40.50.1220">
    <property type="entry name" value="TPP-binding domain"/>
    <property type="match status" value="1"/>
</dbReference>
<dbReference type="Pfam" id="PF02146">
    <property type="entry name" value="SIR2"/>
    <property type="match status" value="1"/>
</dbReference>
<dbReference type="EMBL" id="ONZQ02000011">
    <property type="protein sequence ID" value="SPO05054.1"/>
    <property type="molecule type" value="Genomic_DNA"/>
</dbReference>
<dbReference type="GO" id="GO:0046970">
    <property type="term" value="F:histone H4K16 deacetylase activity, NAD-dependent"/>
    <property type="evidence" value="ECO:0007669"/>
    <property type="project" value="TreeGrafter"/>
</dbReference>
<feature type="domain" description="Deacetylase sirtuin-type" evidence="9">
    <location>
        <begin position="195"/>
        <end position="495"/>
    </location>
</feature>
<dbReference type="PANTHER" id="PTHR11085">
    <property type="entry name" value="NAD-DEPENDENT PROTEIN DEACYLASE SIRTUIN-5, MITOCHONDRIAL-RELATED"/>
    <property type="match status" value="1"/>
</dbReference>
<dbReference type="PROSITE" id="PS50305">
    <property type="entry name" value="SIRTUIN"/>
    <property type="match status" value="1"/>
</dbReference>
<comment type="caution">
    <text evidence="10">The sequence shown here is derived from an EMBL/GenBank/DDBJ whole genome shotgun (WGS) entry which is preliminary data.</text>
</comment>
<dbReference type="PANTHER" id="PTHR11085:SF9">
    <property type="entry name" value="NAD-DEPENDENT PROTEIN DEACETYLASE SIRTUIN-1"/>
    <property type="match status" value="1"/>
</dbReference>
<name>A0AAE8SXS2_9PEZI</name>
<accession>A0AAE8SXS2</accession>
<dbReference type="GO" id="GO:0070403">
    <property type="term" value="F:NAD+ binding"/>
    <property type="evidence" value="ECO:0007669"/>
    <property type="project" value="InterPro"/>
</dbReference>
<dbReference type="InterPro" id="IPR026590">
    <property type="entry name" value="Ssirtuin_cat_dom"/>
</dbReference>
<feature type="binding site" evidence="7">
    <location>
        <position position="335"/>
    </location>
    <ligand>
        <name>Zn(2+)</name>
        <dbReference type="ChEBI" id="CHEBI:29105"/>
    </ligand>
</feature>
<keyword evidence="3" id="KW-0808">Transferase</keyword>
<comment type="cofactor">
    <cofactor evidence="1">
        <name>Zn(2+)</name>
        <dbReference type="ChEBI" id="CHEBI:29105"/>
    </cofactor>
</comment>
<keyword evidence="4 7" id="KW-0479">Metal-binding</keyword>
<evidence type="ECO:0000259" key="9">
    <source>
        <dbReference type="PROSITE" id="PS50305"/>
    </source>
</evidence>
<dbReference type="AlphaFoldDB" id="A0AAE8SXS2"/>
<evidence type="ECO:0000256" key="1">
    <source>
        <dbReference type="ARBA" id="ARBA00001947"/>
    </source>
</evidence>
<evidence type="ECO:0000256" key="6">
    <source>
        <dbReference type="ARBA" id="ARBA00023027"/>
    </source>
</evidence>
<feature type="region of interest" description="Disordered" evidence="8">
    <location>
        <begin position="361"/>
        <end position="397"/>
    </location>
</feature>
<evidence type="ECO:0000256" key="3">
    <source>
        <dbReference type="ARBA" id="ARBA00022679"/>
    </source>
</evidence>
<keyword evidence="11" id="KW-1185">Reference proteome</keyword>
<dbReference type="InterPro" id="IPR003000">
    <property type="entry name" value="Sirtuin"/>
</dbReference>
<feature type="compositionally biased region" description="Basic residues" evidence="8">
    <location>
        <begin position="1"/>
        <end position="11"/>
    </location>
</feature>
<proteinExistence type="inferred from homology"/>
<dbReference type="InterPro" id="IPR029035">
    <property type="entry name" value="DHS-like_NAD/FAD-binding_dom"/>
</dbReference>
<evidence type="ECO:0000256" key="8">
    <source>
        <dbReference type="SAM" id="MobiDB-lite"/>
    </source>
</evidence>
<dbReference type="InterPro" id="IPR026591">
    <property type="entry name" value="Sirtuin_cat_small_dom_sf"/>
</dbReference>
<feature type="binding site" evidence="7">
    <location>
        <position position="356"/>
    </location>
    <ligand>
        <name>Zn(2+)</name>
        <dbReference type="ChEBI" id="CHEBI:29105"/>
    </ligand>
</feature>
<sequence>MPVTPKARRSTRSRDTKKTIVATGPKAKRSSSKSKPNSNGNGARPTPGGTRKRKTAGDGTSREDREPELLTPSSETSQTTNDFYAHIEEASSASSRWDTDSMLGAMLEELTDETSDPLDPESCTPDEATHLRHMLRRLGPQDFCRVTVDEGRYTAKKLLTAFRVRPPPFLEGAPDEAYYSIISAAIERELSKRAKLTQYNSFADAIELIRRSKNIVVVTGAGISTSLGIPDFRSSGTGLYSKLEQSGLVSQPEDVFEITQFRDDPAIFYSVAKDIIAPMNRFTPTHAFIALLQEKGKLLTNYTQNIDNLEAVAGVRPDKLIQCHGSFATATCLECQYKADLDEIIHDVKVGNPPPCPACTKRIAGAQAPRKRKRRSGKNKKRRRTFPGDDSESESEFDVPVAGIMKPDITFYGEEVPDAFSTRLTEHDRDIVDLVIVIGTSLTVHPVSEIVRFLPPNVPQINISKTPINHMNFDIDLMGHCDVVVAELCRGLGWTFKHKMIPEGQVVQVTRTPGFVSRYDFTDATPA</sequence>
<dbReference type="SUPFAM" id="SSF52467">
    <property type="entry name" value="DHS-like NAD/FAD-binding domain"/>
    <property type="match status" value="1"/>
</dbReference>
<keyword evidence="5 7" id="KW-0862">Zinc</keyword>
<evidence type="ECO:0000313" key="11">
    <source>
        <dbReference type="Proteomes" id="UP001187682"/>
    </source>
</evidence>
<feature type="active site" description="Proton acceptor" evidence="7">
    <location>
        <position position="324"/>
    </location>
</feature>
<keyword evidence="6" id="KW-0520">NAD</keyword>
<organism evidence="10 11">
    <name type="scientific">Cephalotrichum gorgonifer</name>
    <dbReference type="NCBI Taxonomy" id="2041049"/>
    <lineage>
        <taxon>Eukaryota</taxon>
        <taxon>Fungi</taxon>
        <taxon>Dikarya</taxon>
        <taxon>Ascomycota</taxon>
        <taxon>Pezizomycotina</taxon>
        <taxon>Sordariomycetes</taxon>
        <taxon>Hypocreomycetidae</taxon>
        <taxon>Microascales</taxon>
        <taxon>Microascaceae</taxon>
        <taxon>Cephalotrichum</taxon>
    </lineage>
</organism>
<reference evidence="10" key="1">
    <citation type="submission" date="2018-03" db="EMBL/GenBank/DDBJ databases">
        <authorList>
            <person name="Guldener U."/>
        </authorList>
    </citation>
    <scope>NUCLEOTIDE SEQUENCE</scope>
</reference>
<dbReference type="Gene3D" id="3.30.1600.10">
    <property type="entry name" value="SIR2/SIRT2 'Small Domain"/>
    <property type="match status" value="1"/>
</dbReference>
<evidence type="ECO:0000256" key="7">
    <source>
        <dbReference type="PROSITE-ProRule" id="PRU00236"/>
    </source>
</evidence>
<dbReference type="GO" id="GO:0005634">
    <property type="term" value="C:nucleus"/>
    <property type="evidence" value="ECO:0007669"/>
    <property type="project" value="TreeGrafter"/>
</dbReference>
<feature type="compositionally biased region" description="Polar residues" evidence="8">
    <location>
        <begin position="71"/>
        <end position="80"/>
    </location>
</feature>
<feature type="region of interest" description="Disordered" evidence="8">
    <location>
        <begin position="1"/>
        <end position="80"/>
    </location>
</feature>
<comment type="similarity">
    <text evidence="2">Belongs to the sirtuin family. Class I subfamily.</text>
</comment>
<protein>
    <submittedName>
        <fullName evidence="10">Related to NAD-dependent histone deacetylase</fullName>
    </submittedName>
</protein>
<evidence type="ECO:0000256" key="5">
    <source>
        <dbReference type="ARBA" id="ARBA00022833"/>
    </source>
</evidence>